<comment type="caution">
    <text evidence="2">The sequence shown here is derived from an EMBL/GenBank/DDBJ whole genome shotgun (WGS) entry which is preliminary data.</text>
</comment>
<feature type="compositionally biased region" description="Polar residues" evidence="1">
    <location>
        <begin position="668"/>
        <end position="680"/>
    </location>
</feature>
<reference evidence="2" key="1">
    <citation type="journal article" date="2023" name="Mol. Phylogenet. Evol.">
        <title>Genome-scale phylogeny and comparative genomics of the fungal order Sordariales.</title>
        <authorList>
            <person name="Hensen N."/>
            <person name="Bonometti L."/>
            <person name="Westerberg I."/>
            <person name="Brannstrom I.O."/>
            <person name="Guillou S."/>
            <person name="Cros-Aarteil S."/>
            <person name="Calhoun S."/>
            <person name="Haridas S."/>
            <person name="Kuo A."/>
            <person name="Mondo S."/>
            <person name="Pangilinan J."/>
            <person name="Riley R."/>
            <person name="LaButti K."/>
            <person name="Andreopoulos B."/>
            <person name="Lipzen A."/>
            <person name="Chen C."/>
            <person name="Yan M."/>
            <person name="Daum C."/>
            <person name="Ng V."/>
            <person name="Clum A."/>
            <person name="Steindorff A."/>
            <person name="Ohm R.A."/>
            <person name="Martin F."/>
            <person name="Silar P."/>
            <person name="Natvig D.O."/>
            <person name="Lalanne C."/>
            <person name="Gautier V."/>
            <person name="Ament-Velasquez S.L."/>
            <person name="Kruys A."/>
            <person name="Hutchinson M.I."/>
            <person name="Powell A.J."/>
            <person name="Barry K."/>
            <person name="Miller A.N."/>
            <person name="Grigoriev I.V."/>
            <person name="Debuchy R."/>
            <person name="Gladieux P."/>
            <person name="Hiltunen Thoren M."/>
            <person name="Johannesson H."/>
        </authorList>
    </citation>
    <scope>NUCLEOTIDE SEQUENCE</scope>
    <source>
        <strain evidence="2">CBS 232.78</strain>
    </source>
</reference>
<dbReference type="Gene3D" id="2.60.40.10">
    <property type="entry name" value="Immunoglobulins"/>
    <property type="match status" value="1"/>
</dbReference>
<feature type="compositionally biased region" description="Polar residues" evidence="1">
    <location>
        <begin position="645"/>
        <end position="659"/>
    </location>
</feature>
<feature type="compositionally biased region" description="Basic and acidic residues" evidence="1">
    <location>
        <begin position="181"/>
        <end position="195"/>
    </location>
</feature>
<gene>
    <name evidence="2" type="ORF">B0H63DRAFT_481576</name>
</gene>
<feature type="region of interest" description="Disordered" evidence="1">
    <location>
        <begin position="90"/>
        <end position="385"/>
    </location>
</feature>
<dbReference type="InterPro" id="IPR014756">
    <property type="entry name" value="Ig_E-set"/>
</dbReference>
<evidence type="ECO:0000313" key="3">
    <source>
        <dbReference type="Proteomes" id="UP001285441"/>
    </source>
</evidence>
<feature type="compositionally biased region" description="Polar residues" evidence="1">
    <location>
        <begin position="594"/>
        <end position="606"/>
    </location>
</feature>
<evidence type="ECO:0000256" key="1">
    <source>
        <dbReference type="SAM" id="MobiDB-lite"/>
    </source>
</evidence>
<organism evidence="2 3">
    <name type="scientific">Podospora didyma</name>
    <dbReference type="NCBI Taxonomy" id="330526"/>
    <lineage>
        <taxon>Eukaryota</taxon>
        <taxon>Fungi</taxon>
        <taxon>Dikarya</taxon>
        <taxon>Ascomycota</taxon>
        <taxon>Pezizomycotina</taxon>
        <taxon>Sordariomycetes</taxon>
        <taxon>Sordariomycetidae</taxon>
        <taxon>Sordariales</taxon>
        <taxon>Podosporaceae</taxon>
        <taxon>Podospora</taxon>
    </lineage>
</organism>
<sequence length="718" mass="76942">MTSAEVVVPTTITYQKSGTNPPIFVAGTFSDPPWQPQEMNYTTDTGGEHTFKKEVFAKPGSKIQYKFRVGSGDWWVLDEATAAVTDSSGFKNNEMEVQPLKRSSNDHEQAESLNKQGGAVGDTPQPKPPKVDNSRLNPADNLARVTGDSDPHSGTGTPIFARIAAEVGESAALLDRDEEPESGKLAEHDVGDKRPTRSPTPFAESANTAAEVGESAALLDREKLELPKNESRPHPSASTIELANTAAEVGETAALLDREELKSQKSDEESRSVESGPRSATPIAETATTAAEVADTAQTLDEEAAIELEVRPDSFNPEEYAPPEDQDEHGEHKPPLFSYECAGLYEDEEDHQGINEPDQIDHHEEGSPKQHETGFDDIDVNDPTLERFPSNREEIIDTVRKIETGLGEDRAVFEAVPPSPIVTSSRRGTEDLIFGDHFLSSPVATTPVVVSPIVPRPSRHLGVPRSPRGSISSAHSSAISLQSISEGEEPSGSEENRSSPVALFSTPPKPSSFDALEPGSDEDEGIGLSVNSGYRKPYNGGLLAPETAASPWSGARSPPEPVSDTSDVSPMAQTRDGKASESPFGEQQVPGAPNITSPGRGHSQSPRIVINTADDGPESDGSSHQATADGQAKQSDDADGETVDGVTTSTMENRTNTNQLRKRKRGTQGDQPDTPASTHSAGIPGDHKDGWIRAFFRLLFVDLIGGFFTRLCGGRRKT</sequence>
<dbReference type="EMBL" id="JAULSW010000007">
    <property type="protein sequence ID" value="KAK3375013.1"/>
    <property type="molecule type" value="Genomic_DNA"/>
</dbReference>
<feature type="compositionally biased region" description="Low complexity" evidence="1">
    <location>
        <begin position="280"/>
        <end position="299"/>
    </location>
</feature>
<dbReference type="AlphaFoldDB" id="A0AAE0N9G2"/>
<name>A0AAE0N9G2_9PEZI</name>
<dbReference type="SUPFAM" id="SSF81296">
    <property type="entry name" value="E set domains"/>
    <property type="match status" value="1"/>
</dbReference>
<feature type="compositionally biased region" description="Basic and acidic residues" evidence="1">
    <location>
        <begin position="219"/>
        <end position="233"/>
    </location>
</feature>
<evidence type="ECO:0008006" key="4">
    <source>
        <dbReference type="Google" id="ProtNLM"/>
    </source>
</evidence>
<keyword evidence="3" id="KW-1185">Reference proteome</keyword>
<protein>
    <recommendedName>
        <fullName evidence="4">AMP-activated protein kinase glycogen-binding domain-containing protein</fullName>
    </recommendedName>
</protein>
<feature type="compositionally biased region" description="Basic and acidic residues" evidence="1">
    <location>
        <begin position="256"/>
        <end position="272"/>
    </location>
</feature>
<feature type="compositionally biased region" description="Low complexity" evidence="1">
    <location>
        <begin position="470"/>
        <end position="485"/>
    </location>
</feature>
<proteinExistence type="predicted"/>
<feature type="compositionally biased region" description="Polar residues" evidence="1">
    <location>
        <begin position="563"/>
        <end position="572"/>
    </location>
</feature>
<dbReference type="InterPro" id="IPR013783">
    <property type="entry name" value="Ig-like_fold"/>
</dbReference>
<feature type="compositionally biased region" description="Basic and acidic residues" evidence="1">
    <location>
        <begin position="359"/>
        <end position="374"/>
    </location>
</feature>
<dbReference type="Proteomes" id="UP001285441">
    <property type="component" value="Unassembled WGS sequence"/>
</dbReference>
<feature type="region of interest" description="Disordered" evidence="1">
    <location>
        <begin position="453"/>
        <end position="686"/>
    </location>
</feature>
<evidence type="ECO:0000313" key="2">
    <source>
        <dbReference type="EMBL" id="KAK3375013.1"/>
    </source>
</evidence>
<accession>A0AAE0N9G2</accession>
<reference evidence="2" key="2">
    <citation type="submission" date="2023-06" db="EMBL/GenBank/DDBJ databases">
        <authorList>
            <consortium name="Lawrence Berkeley National Laboratory"/>
            <person name="Haridas S."/>
            <person name="Hensen N."/>
            <person name="Bonometti L."/>
            <person name="Westerberg I."/>
            <person name="Brannstrom I.O."/>
            <person name="Guillou S."/>
            <person name="Cros-Aarteil S."/>
            <person name="Calhoun S."/>
            <person name="Kuo A."/>
            <person name="Mondo S."/>
            <person name="Pangilinan J."/>
            <person name="Riley R."/>
            <person name="LaButti K."/>
            <person name="Andreopoulos B."/>
            <person name="Lipzen A."/>
            <person name="Chen C."/>
            <person name="Yanf M."/>
            <person name="Daum C."/>
            <person name="Ng V."/>
            <person name="Clum A."/>
            <person name="Steindorff A."/>
            <person name="Ohm R."/>
            <person name="Martin F."/>
            <person name="Silar P."/>
            <person name="Natvig D."/>
            <person name="Lalanne C."/>
            <person name="Gautier V."/>
            <person name="Ament-velasquez S.L."/>
            <person name="Kruys A."/>
            <person name="Hutchinson M.I."/>
            <person name="Powell A.J."/>
            <person name="Barry K."/>
            <person name="Miller A.N."/>
            <person name="Grigoriev I.V."/>
            <person name="Debuchy R."/>
            <person name="Gladieux P."/>
            <person name="Thoren M.H."/>
            <person name="Johannesson H."/>
        </authorList>
    </citation>
    <scope>NUCLEOTIDE SEQUENCE</scope>
    <source>
        <strain evidence="2">CBS 232.78</strain>
    </source>
</reference>
<dbReference type="CDD" id="cd02859">
    <property type="entry name" value="E_set_AMPKbeta_like_N"/>
    <property type="match status" value="1"/>
</dbReference>